<dbReference type="RefSeq" id="WP_264898387.1">
    <property type="nucleotide sequence ID" value="NZ_JAPDVH010000001.1"/>
</dbReference>
<gene>
    <name evidence="1" type="ORF">ONT23_00460</name>
</gene>
<sequence>MGIKLSTSQSALDNFFQSAMAIIKQEILTAYAKLGEECNARIRDRSAEESWIDHTGNLRSSIGYAIFDYGRKQVESAFASIGNGSNGSQEGRQMIADLAKEYSQVYALVVVAAMNYADFVEAKENKDVLASTELWARSVVDGKLKLAVDKAVSRINQISL</sequence>
<comment type="caution">
    <text evidence="1">The sequence shown here is derived from an EMBL/GenBank/DDBJ whole genome shotgun (WGS) entry which is preliminary data.</text>
</comment>
<proteinExistence type="predicted"/>
<organism evidence="1 2">
    <name type="scientific">Segatella copri</name>
    <dbReference type="NCBI Taxonomy" id="165179"/>
    <lineage>
        <taxon>Bacteria</taxon>
        <taxon>Pseudomonadati</taxon>
        <taxon>Bacteroidota</taxon>
        <taxon>Bacteroidia</taxon>
        <taxon>Bacteroidales</taxon>
        <taxon>Prevotellaceae</taxon>
        <taxon>Segatella</taxon>
    </lineage>
</organism>
<dbReference type="EMBL" id="JAPDVH010000001">
    <property type="protein sequence ID" value="MCW4154035.1"/>
    <property type="molecule type" value="Genomic_DNA"/>
</dbReference>
<dbReference type="Proteomes" id="UP001209168">
    <property type="component" value="Unassembled WGS sequence"/>
</dbReference>
<protein>
    <submittedName>
        <fullName evidence="1">Uncharacterized protein</fullName>
    </submittedName>
</protein>
<reference evidence="1" key="1">
    <citation type="submission" date="2022-11" db="EMBL/GenBank/DDBJ databases">
        <title>Genomic repertoires linked with pathogenic potency of arthritogenic Prevotella copri isolated from the gut of rheumatoid arthritis patients.</title>
        <authorList>
            <person name="Nii T."/>
            <person name="Maeda Y."/>
            <person name="Motooka D."/>
            <person name="Naito M."/>
            <person name="Matsumoto Y."/>
            <person name="Ogawa T."/>
            <person name="Oguro-Igashira E."/>
            <person name="Kishikawa T."/>
            <person name="Yamashita M."/>
            <person name="Koizumi S."/>
            <person name="Kurakawa T."/>
            <person name="Okumura R."/>
            <person name="Kayama H."/>
            <person name="Murakami M."/>
            <person name="Sakaguchi T."/>
            <person name="Das B."/>
            <person name="Nakamura S."/>
            <person name="Okada Y."/>
            <person name="Kumanogoh A."/>
            <person name="Takeda K."/>
        </authorList>
    </citation>
    <scope>NUCLEOTIDE SEQUENCE</scope>
    <source>
        <strain evidence="1">H012_8</strain>
    </source>
</reference>
<accession>A0AAW5UKP2</accession>
<evidence type="ECO:0000313" key="2">
    <source>
        <dbReference type="Proteomes" id="UP001209168"/>
    </source>
</evidence>
<name>A0AAW5UKP2_9BACT</name>
<evidence type="ECO:0000313" key="1">
    <source>
        <dbReference type="EMBL" id="MCW4154035.1"/>
    </source>
</evidence>
<dbReference type="AlphaFoldDB" id="A0AAW5UKP2"/>